<proteinExistence type="predicted"/>
<dbReference type="EMBL" id="NRRV01000023">
    <property type="protein sequence ID" value="MBK1631261.1"/>
    <property type="molecule type" value="Genomic_DNA"/>
</dbReference>
<dbReference type="InterPro" id="IPR003477">
    <property type="entry name" value="PemK-like"/>
</dbReference>
<keyword evidence="2" id="KW-1185">Reference proteome</keyword>
<evidence type="ECO:0008006" key="3">
    <source>
        <dbReference type="Google" id="ProtNLM"/>
    </source>
</evidence>
<dbReference type="Pfam" id="PF02452">
    <property type="entry name" value="PemK_toxin"/>
    <property type="match status" value="1"/>
</dbReference>
<protein>
    <recommendedName>
        <fullName evidence="3">Type II toxin-antitoxin system PemK/MazF family toxin</fullName>
    </recommendedName>
</protein>
<evidence type="ECO:0000313" key="2">
    <source>
        <dbReference type="Proteomes" id="UP000748752"/>
    </source>
</evidence>
<dbReference type="SUPFAM" id="SSF50118">
    <property type="entry name" value="Cell growth inhibitor/plasmid maintenance toxic component"/>
    <property type="match status" value="1"/>
</dbReference>
<dbReference type="Gene3D" id="2.30.30.110">
    <property type="match status" value="1"/>
</dbReference>
<evidence type="ECO:0000313" key="1">
    <source>
        <dbReference type="EMBL" id="MBK1631261.1"/>
    </source>
</evidence>
<dbReference type="InterPro" id="IPR011067">
    <property type="entry name" value="Plasmid_toxin/cell-grow_inhib"/>
</dbReference>
<organism evidence="1 2">
    <name type="scientific">Thiohalocapsa halophila</name>
    <dbReference type="NCBI Taxonomy" id="69359"/>
    <lineage>
        <taxon>Bacteria</taxon>
        <taxon>Pseudomonadati</taxon>
        <taxon>Pseudomonadota</taxon>
        <taxon>Gammaproteobacteria</taxon>
        <taxon>Chromatiales</taxon>
        <taxon>Chromatiaceae</taxon>
        <taxon>Thiohalocapsa</taxon>
    </lineage>
</organism>
<gene>
    <name evidence="1" type="ORF">CKO31_11025</name>
</gene>
<sequence length="93" mass="10442">MATAARDYGKPRPWLIMQADHYNDSERPGSVLVCPFTTHHETVPYRIPLDLPVGDSHRRSWVMVDKLTAIKRERLGAKIAGKPGPHGKASRDL</sequence>
<reference evidence="1 2" key="1">
    <citation type="journal article" date="2020" name="Microorganisms">
        <title>Osmotic Adaptation and Compatible Solute Biosynthesis of Phototrophic Bacteria as Revealed from Genome Analyses.</title>
        <authorList>
            <person name="Imhoff J.F."/>
            <person name="Rahn T."/>
            <person name="Kunzel S."/>
            <person name="Keller A."/>
            <person name="Neulinger S.C."/>
        </authorList>
    </citation>
    <scope>NUCLEOTIDE SEQUENCE [LARGE SCALE GENOMIC DNA]</scope>
    <source>
        <strain evidence="1 2">DSM 6210</strain>
    </source>
</reference>
<name>A0ABS1CH69_9GAMM</name>
<comment type="caution">
    <text evidence="1">The sequence shown here is derived from an EMBL/GenBank/DDBJ whole genome shotgun (WGS) entry which is preliminary data.</text>
</comment>
<accession>A0ABS1CH69</accession>
<dbReference type="Proteomes" id="UP000748752">
    <property type="component" value="Unassembled WGS sequence"/>
</dbReference>